<dbReference type="Gene3D" id="3.40.50.300">
    <property type="entry name" value="P-loop containing nucleotide triphosphate hydrolases"/>
    <property type="match status" value="1"/>
</dbReference>
<dbReference type="InterPro" id="IPR050921">
    <property type="entry name" value="T4SS_GSP_E_ATPase"/>
</dbReference>
<dbReference type="InterPro" id="IPR001482">
    <property type="entry name" value="T2SS/T4SS_dom"/>
</dbReference>
<keyword evidence="4" id="KW-1185">Reference proteome</keyword>
<dbReference type="HOGENOM" id="CLU_005379_7_0_9"/>
<accession>E6U5S9</accession>
<reference evidence="3 4" key="1">
    <citation type="submission" date="2010-12" db="EMBL/GenBank/DDBJ databases">
        <title>Complete sequence of Ethanoligenens harbinense YUAN-3.</title>
        <authorList>
            <person name="Lucas S."/>
            <person name="Copeland A."/>
            <person name="Lapidus A."/>
            <person name="Cheng J.-F."/>
            <person name="Bruce D."/>
            <person name="Goodwin L."/>
            <person name="Pitluck S."/>
            <person name="Chertkov O."/>
            <person name="Misra M."/>
            <person name="Detter J.C."/>
            <person name="Han C."/>
            <person name="Tapia R."/>
            <person name="Land M."/>
            <person name="Hauser L."/>
            <person name="Jeffries C."/>
            <person name="Kyrpides N."/>
            <person name="Ivanova N."/>
            <person name="Mikhailova N."/>
            <person name="Wang A."/>
            <person name="Mouttaki H."/>
            <person name="He Z."/>
            <person name="Zhou J."/>
            <person name="Hemme C.L."/>
            <person name="Woyke T."/>
        </authorList>
    </citation>
    <scope>NUCLEOTIDE SEQUENCE [LARGE SCALE GENOMIC DNA]</scope>
    <source>
        <strain evidence="4">DSM 18485 / JCM 12961 / CGMCC 1.5033 / YUAN-3</strain>
    </source>
</reference>
<gene>
    <name evidence="3" type="ordered locus">Ethha_2451</name>
</gene>
<dbReference type="RefSeq" id="WP_013486289.1">
    <property type="nucleotide sequence ID" value="NC_014828.1"/>
</dbReference>
<evidence type="ECO:0000259" key="2">
    <source>
        <dbReference type="Pfam" id="PF00437"/>
    </source>
</evidence>
<dbReference type="KEGG" id="eha:Ethha_2451"/>
<dbReference type="PANTHER" id="PTHR30486:SF6">
    <property type="entry name" value="TYPE IV PILUS RETRACTATION ATPASE PILT"/>
    <property type="match status" value="1"/>
</dbReference>
<dbReference type="STRING" id="663278.Ethha_2451"/>
<dbReference type="PANTHER" id="PTHR30486">
    <property type="entry name" value="TWITCHING MOTILITY PROTEIN PILT"/>
    <property type="match status" value="1"/>
</dbReference>
<evidence type="ECO:0000256" key="1">
    <source>
        <dbReference type="ARBA" id="ARBA00006611"/>
    </source>
</evidence>
<dbReference type="EMBL" id="CP002400">
    <property type="protein sequence ID" value="ADU27946.1"/>
    <property type="molecule type" value="Genomic_DNA"/>
</dbReference>
<name>E6U5S9_ETHHY</name>
<evidence type="ECO:0000313" key="3">
    <source>
        <dbReference type="EMBL" id="ADU27946.1"/>
    </source>
</evidence>
<dbReference type="GO" id="GO:0016887">
    <property type="term" value="F:ATP hydrolysis activity"/>
    <property type="evidence" value="ECO:0007669"/>
    <property type="project" value="InterPro"/>
</dbReference>
<dbReference type="InterPro" id="IPR027417">
    <property type="entry name" value="P-loop_NTPase"/>
</dbReference>
<dbReference type="Proteomes" id="UP000001551">
    <property type="component" value="Chromosome"/>
</dbReference>
<comment type="similarity">
    <text evidence="1">Belongs to the GSP E family.</text>
</comment>
<feature type="domain" description="Bacterial type II secretion system protein E" evidence="2">
    <location>
        <begin position="167"/>
        <end position="340"/>
    </location>
</feature>
<dbReference type="SUPFAM" id="SSF52540">
    <property type="entry name" value="P-loop containing nucleoside triphosphate hydrolases"/>
    <property type="match status" value="1"/>
</dbReference>
<dbReference type="AlphaFoldDB" id="E6U5S9"/>
<protein>
    <submittedName>
        <fullName evidence="3">Type II secretion system protein E</fullName>
    </submittedName>
</protein>
<dbReference type="eggNOG" id="COG4962">
    <property type="taxonomic scope" value="Bacteria"/>
</dbReference>
<dbReference type="Pfam" id="PF00437">
    <property type="entry name" value="T2SSE"/>
    <property type="match status" value="1"/>
</dbReference>
<proteinExistence type="inferred from homology"/>
<evidence type="ECO:0000313" key="4">
    <source>
        <dbReference type="Proteomes" id="UP000001551"/>
    </source>
</evidence>
<sequence>MIQFPFFLPDQTEITYQQAYDMAQKYVKEEHAEEFNSKKSNVPKLAGIIRRFFVSRGIHTSGDLDQLSHSMAQDMGGLSFLSKYLEHLDDYPTLEEININAWNSIVLRFSDRPDEWLQEGFSSPVHALGILNKIKSRTGTQQLSPAFPGSIGYVFDSVREASMCAPIIPESAGVYGSIRIVRPAPLSTRLILQSGCMTREMLDFTIMCMKHSVNVLIGGKPRAGKTTILNYLLSILVKDPNIRIGIIEEGSREVVLTTYDENGRPQNQVLSMLTRPSENHDQNYDPNRLLEICLRFGLDVIVVQEMRSGEAYVAVKTANTGMAVYSTIHSNDGESTYYRGVDLMEEGSPQPETVLMRKLVLGFPVVLYFKRMEDGVRRCMEIMEGFYERGELRCKTLYQFVTDDNVLDANGKIHVKGHFEWKNDLSERTQRILRNNGVSAAELQQYIQGGVA</sequence>
<organism evidence="3 4">
    <name type="scientific">Ethanoligenens harbinense (strain DSM 18485 / JCM 12961 / CGMCC 1.5033 / YUAN-3)</name>
    <dbReference type="NCBI Taxonomy" id="663278"/>
    <lineage>
        <taxon>Bacteria</taxon>
        <taxon>Bacillati</taxon>
        <taxon>Bacillota</taxon>
        <taxon>Clostridia</taxon>
        <taxon>Eubacteriales</taxon>
        <taxon>Oscillospiraceae</taxon>
        <taxon>Ethanoligenens</taxon>
    </lineage>
</organism>